<evidence type="ECO:0000256" key="4">
    <source>
        <dbReference type="ARBA" id="ARBA00023163"/>
    </source>
</evidence>
<feature type="domain" description="RNA polymerase sigma-70 region 2" evidence="5">
    <location>
        <begin position="28"/>
        <end position="92"/>
    </location>
</feature>
<dbReference type="PANTHER" id="PTHR43133:SF8">
    <property type="entry name" value="RNA POLYMERASE SIGMA FACTOR HI_1459-RELATED"/>
    <property type="match status" value="1"/>
</dbReference>
<reference evidence="7 8" key="1">
    <citation type="submission" date="2021-01" db="EMBL/GenBank/DDBJ databases">
        <title>Whole genome shotgun sequence of Asanoa siamensis NBRC 107932.</title>
        <authorList>
            <person name="Komaki H."/>
            <person name="Tamura T."/>
        </authorList>
    </citation>
    <scope>NUCLEOTIDE SEQUENCE [LARGE SCALE GENOMIC DNA]</scope>
    <source>
        <strain evidence="7 8">NBRC 107932</strain>
    </source>
</reference>
<evidence type="ECO:0000313" key="7">
    <source>
        <dbReference type="EMBL" id="GIF74492.1"/>
    </source>
</evidence>
<dbReference type="Proteomes" id="UP000604117">
    <property type="component" value="Unassembled WGS sequence"/>
</dbReference>
<dbReference type="Gene3D" id="1.10.1740.10">
    <property type="match status" value="1"/>
</dbReference>
<dbReference type="NCBIfam" id="TIGR02937">
    <property type="entry name" value="sigma70-ECF"/>
    <property type="match status" value="1"/>
</dbReference>
<dbReference type="SUPFAM" id="SSF88946">
    <property type="entry name" value="Sigma2 domain of RNA polymerase sigma factors"/>
    <property type="match status" value="1"/>
</dbReference>
<evidence type="ECO:0000259" key="6">
    <source>
        <dbReference type="Pfam" id="PF05270"/>
    </source>
</evidence>
<keyword evidence="4" id="KW-0804">Transcription</keyword>
<proteinExistence type="predicted"/>
<dbReference type="InterPro" id="IPR014284">
    <property type="entry name" value="RNA_pol_sigma-70_dom"/>
</dbReference>
<feature type="domain" description="Alpha-L-arabinofuranosidase B arabinose-binding" evidence="6">
    <location>
        <begin position="328"/>
        <end position="460"/>
    </location>
</feature>
<comment type="caution">
    <text evidence="7">The sequence shown here is derived from an EMBL/GenBank/DDBJ whole genome shotgun (WGS) entry which is preliminary data.</text>
</comment>
<dbReference type="InterPro" id="IPR039425">
    <property type="entry name" value="RNA_pol_sigma-70-like"/>
</dbReference>
<keyword evidence="8" id="KW-1185">Reference proteome</keyword>
<dbReference type="Pfam" id="PF05270">
    <property type="entry name" value="AbfB"/>
    <property type="match status" value="1"/>
</dbReference>
<protein>
    <recommendedName>
        <fullName evidence="9">RNA polymerase sigma factor (Sigma-70 family)</fullName>
    </recommendedName>
</protein>
<dbReference type="RefSeq" id="WP_203715064.1">
    <property type="nucleotide sequence ID" value="NZ_BONE01000031.1"/>
</dbReference>
<dbReference type="EMBL" id="BONE01000031">
    <property type="protein sequence ID" value="GIF74492.1"/>
    <property type="molecule type" value="Genomic_DNA"/>
</dbReference>
<dbReference type="SUPFAM" id="SSF110221">
    <property type="entry name" value="AbfB domain"/>
    <property type="match status" value="1"/>
</dbReference>
<evidence type="ECO:0000313" key="8">
    <source>
        <dbReference type="Proteomes" id="UP000604117"/>
    </source>
</evidence>
<accession>A0ABQ4CT85</accession>
<dbReference type="InterPro" id="IPR007934">
    <property type="entry name" value="AbfB_ABD"/>
</dbReference>
<keyword evidence="3" id="KW-0238">DNA-binding</keyword>
<dbReference type="InterPro" id="IPR007627">
    <property type="entry name" value="RNA_pol_sigma70_r2"/>
</dbReference>
<dbReference type="PANTHER" id="PTHR43133">
    <property type="entry name" value="RNA POLYMERASE ECF-TYPE SIGMA FACTO"/>
    <property type="match status" value="1"/>
</dbReference>
<sequence length="466" mass="49632">MPAVDTDLTGVVVAARGGDRQAREELAARALPLVYTVVARALHGDPDLDDVVQDTMLRAVRDLPMLRDPGQFRAWLMAIAVRQVGTHLHRRRTYGARVAPLDEALDVPREDPTLLHAALSEQRRQVARAGRWLDPADRMLLSLWWLEQIGQLTREELAEATGVRGAHVRVRLQRMRDQLELSRSVVAALDAVPPCPRLSAGWDGTPSPLWRKRLARHVRTCAACARASAGLVPTERLLDHALLPVPAGLAAAVLSDGGVPGGVVKSSLLAKAMAALAHHPLALTAAGGLLVAVVAATVPWSPAAPPPPAPAPPPATAAAAALPLGPISLEAADSPGRYAATARNLGVLVRVDAAGPTALRRQATFEVTSGIADARCFTLRTAAGWYLRHSSWRLRSAPEERSPLFRGDATFCARAGSLPGSVSLESSNYPGWFLRHRDGELWVDRADGSAGFQADTAFVVRAPLAG</sequence>
<evidence type="ECO:0000259" key="5">
    <source>
        <dbReference type="Pfam" id="PF04542"/>
    </source>
</evidence>
<dbReference type="CDD" id="cd23399">
    <property type="entry name" value="beta-trefoil_ABD_ABFB"/>
    <property type="match status" value="1"/>
</dbReference>
<dbReference type="Pfam" id="PF04542">
    <property type="entry name" value="Sigma70_r2"/>
    <property type="match status" value="1"/>
</dbReference>
<dbReference type="InterPro" id="IPR013325">
    <property type="entry name" value="RNA_pol_sigma_r2"/>
</dbReference>
<gene>
    <name evidence="7" type="ORF">Asi02nite_40100</name>
</gene>
<keyword evidence="1" id="KW-0805">Transcription regulation</keyword>
<evidence type="ECO:0000256" key="2">
    <source>
        <dbReference type="ARBA" id="ARBA00023082"/>
    </source>
</evidence>
<dbReference type="InterPro" id="IPR036195">
    <property type="entry name" value="AbfB_ABD_sf"/>
</dbReference>
<name>A0ABQ4CT85_9ACTN</name>
<evidence type="ECO:0000256" key="3">
    <source>
        <dbReference type="ARBA" id="ARBA00023125"/>
    </source>
</evidence>
<evidence type="ECO:0000256" key="1">
    <source>
        <dbReference type="ARBA" id="ARBA00023015"/>
    </source>
</evidence>
<dbReference type="Gene3D" id="2.80.10.50">
    <property type="match status" value="1"/>
</dbReference>
<keyword evidence="2" id="KW-0731">Sigma factor</keyword>
<organism evidence="7 8">
    <name type="scientific">Asanoa siamensis</name>
    <dbReference type="NCBI Taxonomy" id="926357"/>
    <lineage>
        <taxon>Bacteria</taxon>
        <taxon>Bacillati</taxon>
        <taxon>Actinomycetota</taxon>
        <taxon>Actinomycetes</taxon>
        <taxon>Micromonosporales</taxon>
        <taxon>Micromonosporaceae</taxon>
        <taxon>Asanoa</taxon>
    </lineage>
</organism>
<evidence type="ECO:0008006" key="9">
    <source>
        <dbReference type="Google" id="ProtNLM"/>
    </source>
</evidence>